<feature type="domain" description="Cation-transporting P-type ATPase N-terminal" evidence="9">
    <location>
        <begin position="2"/>
        <end position="58"/>
    </location>
</feature>
<dbReference type="SFLD" id="SFLDF00027">
    <property type="entry name" value="p-type_atpase"/>
    <property type="match status" value="1"/>
</dbReference>
<accession>A0A1G8TM25</accession>
<evidence type="ECO:0000256" key="6">
    <source>
        <dbReference type="ARBA" id="ARBA00022989"/>
    </source>
</evidence>
<dbReference type="InterPro" id="IPR018303">
    <property type="entry name" value="ATPase_P-typ_P_site"/>
</dbReference>
<dbReference type="EMBL" id="FNEK01000017">
    <property type="protein sequence ID" value="SDJ42609.1"/>
    <property type="molecule type" value="Genomic_DNA"/>
</dbReference>
<dbReference type="InterPro" id="IPR059000">
    <property type="entry name" value="ATPase_P-type_domA"/>
</dbReference>
<sequence>MPHGLSERDIAALRKKHGWNELPEAPPPSALLMFARQFTDLLVLLLIGAAAISLLIGELADFIAIIAVVLLNAILGFVQEWRAETTMQALRQMLSPTAVVLRDGVRQTIPARELLPGDLILLAEGDRVPADGALHRETGLMLDESVLTGESVPVSRSAGEEVASGTTVLGGHAEANVTAIGQQTRFGRIAMLASSVRDVQTQLQRELHGLARQLGLMAIAVAAMVMLAAFLSDRQPIEVFMLGLSLAVAMVPEGLPAVVTVTLALGAGAMARQKALVRNLQAVETLGAASVICTDKTGTLTENKMTVRSIRTPDATYDVTGNGYDPAGHIAREGKKIRAEGDPILARLCHTALICSHARLLPGEDGWEMIGEPTEGALVTMAAKAWADAVDPSRVVAERPFSSERKRMSVLERRGEGFELHCKGAPEKILSICEHVLLRDGPASMGTAERAEIAEQSERMARDGLRLIALAFRPDAREPIEEEGLTFLGLVGMEDPPRAEVRDAVALAAHAGIRTLMITGDHPATAQSIAGQLGIPADRVLTSDDLEEMDDTALGDALAGPVAFARVRPADKLRIVAALQACGAVVAMTGDGVNDAPALKKADIGLSMGIRGTEVAKDASDLVLLDDNYASIVRAVREGRRQFENIRKFVRYLLSSNTGEVVALMVNLVIGGPLIFLPTQILWMNLVTDGVTAVALGVEKSEPGQMKVPPRDPNKRLLGLSALPVILTFGLYTSGASLWIFYSLLDLGTDLARTAAFTSMVIFEKASVFAFRSLRDPCWKIGWGSNPMLWLAFSAMVLAQMAAVYWAPLQAMLHTVPLGLRHWGMILTLALPLIVLPETVKSFRKNDA</sequence>
<feature type="transmembrane region" description="Helical" evidence="8">
    <location>
        <begin position="38"/>
        <end position="56"/>
    </location>
</feature>
<dbReference type="InterPro" id="IPR008250">
    <property type="entry name" value="ATPase_P-typ_transduc_dom_A_sf"/>
</dbReference>
<dbReference type="STRING" id="571298.SAMN04488026_101744"/>
<name>A0A1G8TM25_9RHOB</name>
<feature type="transmembrane region" description="Helical" evidence="8">
    <location>
        <begin position="62"/>
        <end position="78"/>
    </location>
</feature>
<dbReference type="Proteomes" id="UP000199382">
    <property type="component" value="Unassembled WGS sequence"/>
</dbReference>
<proteinExistence type="predicted"/>
<dbReference type="GO" id="GO:0015662">
    <property type="term" value="F:P-type ion transporter activity"/>
    <property type="evidence" value="ECO:0007669"/>
    <property type="project" value="UniProtKB-ARBA"/>
</dbReference>
<dbReference type="OrthoDB" id="9807843at2"/>
<feature type="transmembrane region" description="Helical" evidence="8">
    <location>
        <begin position="819"/>
        <end position="836"/>
    </location>
</feature>
<dbReference type="InterPro" id="IPR006068">
    <property type="entry name" value="ATPase_P-typ_cation-transptr_C"/>
</dbReference>
<dbReference type="GO" id="GO:0016887">
    <property type="term" value="F:ATP hydrolysis activity"/>
    <property type="evidence" value="ECO:0007669"/>
    <property type="project" value="InterPro"/>
</dbReference>
<protein>
    <submittedName>
        <fullName evidence="10">Ca2+-transporting ATPase</fullName>
    </submittedName>
</protein>
<dbReference type="Gene3D" id="2.70.150.10">
    <property type="entry name" value="Calcium-transporting ATPase, cytoplasmic transduction domain A"/>
    <property type="match status" value="1"/>
</dbReference>
<feature type="transmembrane region" description="Helical" evidence="8">
    <location>
        <begin position="649"/>
        <end position="675"/>
    </location>
</feature>
<dbReference type="SFLD" id="SFLDS00003">
    <property type="entry name" value="Haloacid_Dehalogenase"/>
    <property type="match status" value="1"/>
</dbReference>
<evidence type="ECO:0000313" key="11">
    <source>
        <dbReference type="Proteomes" id="UP000199382"/>
    </source>
</evidence>
<dbReference type="InterPro" id="IPR023299">
    <property type="entry name" value="ATPase_P-typ_cyto_dom_N"/>
</dbReference>
<evidence type="ECO:0000313" key="10">
    <source>
        <dbReference type="EMBL" id="SDJ42609.1"/>
    </source>
</evidence>
<dbReference type="InterPro" id="IPR004014">
    <property type="entry name" value="ATPase_P-typ_cation-transptr_N"/>
</dbReference>
<dbReference type="GO" id="GO:0005524">
    <property type="term" value="F:ATP binding"/>
    <property type="evidence" value="ECO:0007669"/>
    <property type="project" value="UniProtKB-KW"/>
</dbReference>
<dbReference type="AlphaFoldDB" id="A0A1G8TM25"/>
<evidence type="ECO:0000256" key="5">
    <source>
        <dbReference type="ARBA" id="ARBA00022967"/>
    </source>
</evidence>
<keyword evidence="5" id="KW-1278">Translocase</keyword>
<dbReference type="PRINTS" id="PR00120">
    <property type="entry name" value="HATPASE"/>
</dbReference>
<dbReference type="SUPFAM" id="SSF81660">
    <property type="entry name" value="Metal cation-transporting ATPase, ATP-binding domain N"/>
    <property type="match status" value="1"/>
</dbReference>
<evidence type="ECO:0000256" key="7">
    <source>
        <dbReference type="ARBA" id="ARBA00023136"/>
    </source>
</evidence>
<organism evidence="10 11">
    <name type="scientific">Aliiruegeria lutimaris</name>
    <dbReference type="NCBI Taxonomy" id="571298"/>
    <lineage>
        <taxon>Bacteria</taxon>
        <taxon>Pseudomonadati</taxon>
        <taxon>Pseudomonadota</taxon>
        <taxon>Alphaproteobacteria</taxon>
        <taxon>Rhodobacterales</taxon>
        <taxon>Roseobacteraceae</taxon>
        <taxon>Aliiruegeria</taxon>
    </lineage>
</organism>
<dbReference type="Gene3D" id="3.40.1110.10">
    <property type="entry name" value="Calcium-transporting ATPase, cytoplasmic domain N"/>
    <property type="match status" value="1"/>
</dbReference>
<evidence type="ECO:0000256" key="4">
    <source>
        <dbReference type="ARBA" id="ARBA00022840"/>
    </source>
</evidence>
<reference evidence="10 11" key="1">
    <citation type="submission" date="2016-10" db="EMBL/GenBank/DDBJ databases">
        <authorList>
            <person name="de Groot N.N."/>
        </authorList>
    </citation>
    <scope>NUCLEOTIDE SEQUENCE [LARGE SCALE GENOMIC DNA]</scope>
    <source>
        <strain evidence="10 11">DSM 25294</strain>
    </source>
</reference>
<dbReference type="Pfam" id="PF00122">
    <property type="entry name" value="E1-E2_ATPase"/>
    <property type="match status" value="1"/>
</dbReference>
<dbReference type="RefSeq" id="WP_093154854.1">
    <property type="nucleotide sequence ID" value="NZ_FNEK01000017.1"/>
</dbReference>
<dbReference type="InterPro" id="IPR044492">
    <property type="entry name" value="P_typ_ATPase_HD_dom"/>
</dbReference>
<dbReference type="InterPro" id="IPR023214">
    <property type="entry name" value="HAD_sf"/>
</dbReference>
<dbReference type="PRINTS" id="PR00119">
    <property type="entry name" value="CATATPASE"/>
</dbReference>
<feature type="transmembrane region" description="Helical" evidence="8">
    <location>
        <begin position="787"/>
        <end position="807"/>
    </location>
</feature>
<dbReference type="Pfam" id="PF00690">
    <property type="entry name" value="Cation_ATPase_N"/>
    <property type="match status" value="1"/>
</dbReference>
<dbReference type="Pfam" id="PF13246">
    <property type="entry name" value="Cation_ATPase"/>
    <property type="match status" value="1"/>
</dbReference>
<dbReference type="SUPFAM" id="SSF81665">
    <property type="entry name" value="Calcium ATPase, transmembrane domain M"/>
    <property type="match status" value="1"/>
</dbReference>
<dbReference type="Gene3D" id="3.40.50.1000">
    <property type="entry name" value="HAD superfamily/HAD-like"/>
    <property type="match status" value="1"/>
</dbReference>
<evidence type="ECO:0000256" key="8">
    <source>
        <dbReference type="SAM" id="Phobius"/>
    </source>
</evidence>
<dbReference type="SUPFAM" id="SSF81653">
    <property type="entry name" value="Calcium ATPase, transduction domain A"/>
    <property type="match status" value="1"/>
</dbReference>
<dbReference type="InterPro" id="IPR001757">
    <property type="entry name" value="P_typ_ATPase"/>
</dbReference>
<evidence type="ECO:0000256" key="3">
    <source>
        <dbReference type="ARBA" id="ARBA00022741"/>
    </source>
</evidence>
<dbReference type="PANTHER" id="PTHR42861">
    <property type="entry name" value="CALCIUM-TRANSPORTING ATPASE"/>
    <property type="match status" value="1"/>
</dbReference>
<dbReference type="PROSITE" id="PS00154">
    <property type="entry name" value="ATPASE_E1_E2"/>
    <property type="match status" value="1"/>
</dbReference>
<keyword evidence="4" id="KW-0067">ATP-binding</keyword>
<dbReference type="Gene3D" id="1.20.1110.10">
    <property type="entry name" value="Calcium-transporting ATPase, transmembrane domain"/>
    <property type="match status" value="1"/>
</dbReference>
<dbReference type="Pfam" id="PF00689">
    <property type="entry name" value="Cation_ATPase_C"/>
    <property type="match status" value="1"/>
</dbReference>
<dbReference type="GO" id="GO:0016020">
    <property type="term" value="C:membrane"/>
    <property type="evidence" value="ECO:0007669"/>
    <property type="project" value="UniProtKB-SubCell"/>
</dbReference>
<evidence type="ECO:0000259" key="9">
    <source>
        <dbReference type="SMART" id="SM00831"/>
    </source>
</evidence>
<dbReference type="NCBIfam" id="TIGR01494">
    <property type="entry name" value="ATPase_P-type"/>
    <property type="match status" value="2"/>
</dbReference>
<evidence type="ECO:0000256" key="2">
    <source>
        <dbReference type="ARBA" id="ARBA00022692"/>
    </source>
</evidence>
<comment type="subcellular location">
    <subcellularLocation>
        <location evidence="1">Membrane</location>
        <topology evidence="1">Multi-pass membrane protein</topology>
    </subcellularLocation>
</comment>
<keyword evidence="6 8" id="KW-1133">Transmembrane helix</keyword>
<gene>
    <name evidence="10" type="ORF">SAMN04488026_101744</name>
</gene>
<keyword evidence="7 8" id="KW-0472">Membrane</keyword>
<keyword evidence="2 8" id="KW-0812">Transmembrane</keyword>
<dbReference type="SUPFAM" id="SSF56784">
    <property type="entry name" value="HAD-like"/>
    <property type="match status" value="1"/>
</dbReference>
<dbReference type="SFLD" id="SFLDG00002">
    <property type="entry name" value="C1.7:_P-type_atpase_like"/>
    <property type="match status" value="1"/>
</dbReference>
<feature type="transmembrane region" description="Helical" evidence="8">
    <location>
        <begin position="214"/>
        <end position="232"/>
    </location>
</feature>
<feature type="transmembrane region" description="Helical" evidence="8">
    <location>
        <begin position="244"/>
        <end position="271"/>
    </location>
</feature>
<dbReference type="InterPro" id="IPR023298">
    <property type="entry name" value="ATPase_P-typ_TM_dom_sf"/>
</dbReference>
<keyword evidence="11" id="KW-1185">Reference proteome</keyword>
<feature type="transmembrane region" description="Helical" evidence="8">
    <location>
        <begin position="718"/>
        <end position="742"/>
    </location>
</feature>
<dbReference type="InterPro" id="IPR036412">
    <property type="entry name" value="HAD-like_sf"/>
</dbReference>
<keyword evidence="3" id="KW-0547">Nucleotide-binding</keyword>
<dbReference type="SMART" id="SM00831">
    <property type="entry name" value="Cation_ATPase_N"/>
    <property type="match status" value="1"/>
</dbReference>
<evidence type="ECO:0000256" key="1">
    <source>
        <dbReference type="ARBA" id="ARBA00004141"/>
    </source>
</evidence>